<feature type="compositionally biased region" description="Basic and acidic residues" evidence="8">
    <location>
        <begin position="59"/>
        <end position="78"/>
    </location>
</feature>
<evidence type="ECO:0008006" key="12">
    <source>
        <dbReference type="Google" id="ProtNLM"/>
    </source>
</evidence>
<dbReference type="InterPro" id="IPR008801">
    <property type="entry name" value="RALF"/>
</dbReference>
<feature type="signal peptide" evidence="9">
    <location>
        <begin position="1"/>
        <end position="24"/>
    </location>
</feature>
<keyword evidence="5 9" id="KW-0732">Signal</keyword>
<proteinExistence type="inferred from homology"/>
<feature type="non-terminal residue" evidence="10">
    <location>
        <position position="78"/>
    </location>
</feature>
<evidence type="ECO:0000256" key="4">
    <source>
        <dbReference type="ARBA" id="ARBA00022702"/>
    </source>
</evidence>
<accession>B9TCV9</accession>
<dbReference type="InParanoid" id="B9TCV9"/>
<evidence type="ECO:0000313" key="11">
    <source>
        <dbReference type="Proteomes" id="UP000008311"/>
    </source>
</evidence>
<evidence type="ECO:0000256" key="3">
    <source>
        <dbReference type="ARBA" id="ARBA00022525"/>
    </source>
</evidence>
<keyword evidence="3" id="KW-0964">Secreted</keyword>
<protein>
    <recommendedName>
        <fullName evidence="12">RALFL33</fullName>
    </recommendedName>
</protein>
<reference evidence="11" key="1">
    <citation type="journal article" date="2010" name="Nat. Biotechnol.">
        <title>Draft genome sequence of the oilseed species Ricinus communis.</title>
        <authorList>
            <person name="Chan A.P."/>
            <person name="Crabtree J."/>
            <person name="Zhao Q."/>
            <person name="Lorenzi H."/>
            <person name="Orvis J."/>
            <person name="Puiu D."/>
            <person name="Melake-Berhan A."/>
            <person name="Jones K.M."/>
            <person name="Redman J."/>
            <person name="Chen G."/>
            <person name="Cahoon E.B."/>
            <person name="Gedil M."/>
            <person name="Stanke M."/>
            <person name="Haas B.J."/>
            <person name="Wortman J.R."/>
            <person name="Fraser-Liggett C.M."/>
            <person name="Ravel J."/>
            <person name="Rabinowicz P.D."/>
        </authorList>
    </citation>
    <scope>NUCLEOTIDE SEQUENCE [LARGE SCALE GENOMIC DNA]</scope>
    <source>
        <strain evidence="11">cv. Hale</strain>
    </source>
</reference>
<name>B9TCV9_RICCO</name>
<gene>
    <name evidence="10" type="ORF">RCOM_1903200</name>
</gene>
<dbReference type="GO" id="GO:0040008">
    <property type="term" value="P:regulation of growth"/>
    <property type="evidence" value="ECO:0007669"/>
    <property type="project" value="UniProtKB-ARBA"/>
</dbReference>
<comment type="function">
    <text evidence="7">Cell signaling peptide that may regulate plant stress, growth, and development. Mediates a rapid alkalinization of extracellular space by mediating a transient increase in the cytoplasmic Ca(2+) concentration leading to a calcium-dependent signaling events through a cell surface receptor and a concomitant activation of some intracellular mitogen-activated protein kinases.</text>
</comment>
<dbReference type="EMBL" id="EQ977614">
    <property type="protein sequence ID" value="EEF26305.1"/>
    <property type="molecule type" value="Genomic_DNA"/>
</dbReference>
<dbReference type="GO" id="GO:0005576">
    <property type="term" value="C:extracellular region"/>
    <property type="evidence" value="ECO:0007669"/>
    <property type="project" value="UniProtKB-SubCell"/>
</dbReference>
<dbReference type="AlphaFoldDB" id="B9TCV9"/>
<comment type="similarity">
    <text evidence="2">Belongs to the plant rapid alkalinization factor (RALF) family.</text>
</comment>
<evidence type="ECO:0000256" key="7">
    <source>
        <dbReference type="ARBA" id="ARBA00037228"/>
    </source>
</evidence>
<dbReference type="PANTHER" id="PTHR34270">
    <property type="entry name" value="PROTEIN RALF-LIKE 15-RELATED"/>
    <property type="match status" value="1"/>
</dbReference>
<dbReference type="GO" id="GO:0005179">
    <property type="term" value="F:hormone activity"/>
    <property type="evidence" value="ECO:0007669"/>
    <property type="project" value="UniProtKB-KW"/>
</dbReference>
<keyword evidence="6" id="KW-1015">Disulfide bond</keyword>
<evidence type="ECO:0000256" key="9">
    <source>
        <dbReference type="SAM" id="SignalP"/>
    </source>
</evidence>
<dbReference type="PANTHER" id="PTHR34270:SF5">
    <property type="entry name" value="PROTEIN RALF-LIKE 10-RELATED"/>
    <property type="match status" value="1"/>
</dbReference>
<evidence type="ECO:0000256" key="6">
    <source>
        <dbReference type="ARBA" id="ARBA00023157"/>
    </source>
</evidence>
<evidence type="ECO:0000313" key="10">
    <source>
        <dbReference type="EMBL" id="EEF26305.1"/>
    </source>
</evidence>
<evidence type="ECO:0000256" key="2">
    <source>
        <dbReference type="ARBA" id="ARBA00009178"/>
    </source>
</evidence>
<dbReference type="Proteomes" id="UP000008311">
    <property type="component" value="Unassembled WGS sequence"/>
</dbReference>
<keyword evidence="11" id="KW-1185">Reference proteome</keyword>
<organism evidence="10 11">
    <name type="scientific">Ricinus communis</name>
    <name type="common">Castor bean</name>
    <dbReference type="NCBI Taxonomy" id="3988"/>
    <lineage>
        <taxon>Eukaryota</taxon>
        <taxon>Viridiplantae</taxon>
        <taxon>Streptophyta</taxon>
        <taxon>Embryophyta</taxon>
        <taxon>Tracheophyta</taxon>
        <taxon>Spermatophyta</taxon>
        <taxon>Magnoliopsida</taxon>
        <taxon>eudicotyledons</taxon>
        <taxon>Gunneridae</taxon>
        <taxon>Pentapetalae</taxon>
        <taxon>rosids</taxon>
        <taxon>fabids</taxon>
        <taxon>Malpighiales</taxon>
        <taxon>Euphorbiaceae</taxon>
        <taxon>Acalyphoideae</taxon>
        <taxon>Acalypheae</taxon>
        <taxon>Ricinus</taxon>
    </lineage>
</organism>
<dbReference type="eggNOG" id="ENOG502SYDP">
    <property type="taxonomic scope" value="Eukaryota"/>
</dbReference>
<feature type="region of interest" description="Disordered" evidence="8">
    <location>
        <begin position="47"/>
        <end position="78"/>
    </location>
</feature>
<evidence type="ECO:0000256" key="8">
    <source>
        <dbReference type="SAM" id="MobiDB-lite"/>
    </source>
</evidence>
<evidence type="ECO:0000256" key="1">
    <source>
        <dbReference type="ARBA" id="ARBA00004613"/>
    </source>
</evidence>
<dbReference type="Pfam" id="PF05498">
    <property type="entry name" value="RALF"/>
    <property type="match status" value="1"/>
</dbReference>
<comment type="subcellular location">
    <subcellularLocation>
        <location evidence="1">Secreted</location>
    </subcellularLocation>
</comment>
<evidence type="ECO:0000256" key="5">
    <source>
        <dbReference type="ARBA" id="ARBA00022729"/>
    </source>
</evidence>
<keyword evidence="4" id="KW-0372">Hormone</keyword>
<feature type="chain" id="PRO_5002892378" description="RALFL33" evidence="9">
    <location>
        <begin position="25"/>
        <end position="78"/>
    </location>
</feature>
<sequence>MMMKKFAICLVLVTITLVLNHAEATEGTTNLHPGVVDPCQGPDASKIPGCQKGNGPRQEANEYNRGCSDENQCRQENQ</sequence>